<organism evidence="1 2">
    <name type="scientific">Cardiobacterium hominis (strain ATCC 15826 / DSM 8339 / NCTC 10426 / 6573)</name>
    <dbReference type="NCBI Taxonomy" id="638300"/>
    <lineage>
        <taxon>Bacteria</taxon>
        <taxon>Pseudomonadati</taxon>
        <taxon>Pseudomonadota</taxon>
        <taxon>Gammaproteobacteria</taxon>
        <taxon>Cardiobacteriales</taxon>
        <taxon>Cardiobacteriaceae</taxon>
        <taxon>Cardiobacterium</taxon>
    </lineage>
</organism>
<protein>
    <recommendedName>
        <fullName evidence="3">Com family DNA-binding transcriptional regulator</fullName>
    </recommendedName>
</protein>
<dbReference type="GeneID" id="84790415"/>
<evidence type="ECO:0000313" key="1">
    <source>
        <dbReference type="EMBL" id="EEV88238.1"/>
    </source>
</evidence>
<name>C8NB01_CARH6</name>
<dbReference type="OrthoDB" id="5460091at2"/>
<dbReference type="AlphaFoldDB" id="C8NB01"/>
<evidence type="ECO:0000313" key="2">
    <source>
        <dbReference type="Proteomes" id="UP000004870"/>
    </source>
</evidence>
<proteinExistence type="predicted"/>
<dbReference type="HOGENOM" id="CLU_2913925_0_0_6"/>
<dbReference type="RefSeq" id="WP_004141522.1">
    <property type="nucleotide sequence ID" value="NZ_GG694027.1"/>
</dbReference>
<dbReference type="EMBL" id="ACKY01000097">
    <property type="protein sequence ID" value="EEV88238.1"/>
    <property type="molecule type" value="Genomic_DNA"/>
</dbReference>
<keyword evidence="2" id="KW-1185">Reference proteome</keyword>
<evidence type="ECO:0008006" key="3">
    <source>
        <dbReference type="Google" id="ProtNLM"/>
    </source>
</evidence>
<sequence length="61" mass="7089">MPTMQHRCTCNKLLAESRDLRGTIAIKCPRCKRLYTITYKNAAERQTTGAPDAHEIWQKRL</sequence>
<accession>C8NB01</accession>
<reference evidence="1 2" key="1">
    <citation type="submission" date="2009-08" db="EMBL/GenBank/DDBJ databases">
        <authorList>
            <person name="Qin X."/>
            <person name="Bachman B."/>
            <person name="Battles P."/>
            <person name="Bell A."/>
            <person name="Bess C."/>
            <person name="Bickham C."/>
            <person name="Chaboub L."/>
            <person name="Chen D."/>
            <person name="Coyle M."/>
            <person name="Deiros D.R."/>
            <person name="Dinh H."/>
            <person name="Forbes L."/>
            <person name="Fowler G."/>
            <person name="Francisco L."/>
            <person name="Fu Q."/>
            <person name="Gubbala S."/>
            <person name="Hale W."/>
            <person name="Han Y."/>
            <person name="Hemphill L."/>
            <person name="Highlander S.K."/>
            <person name="Hirani K."/>
            <person name="Hogues M."/>
            <person name="Jackson L."/>
            <person name="Jakkamsetti A."/>
            <person name="Javaid M."/>
            <person name="Jiang H."/>
            <person name="Korchina V."/>
            <person name="Kovar C."/>
            <person name="Lara F."/>
            <person name="Lee S."/>
            <person name="Mata R."/>
            <person name="Mathew T."/>
            <person name="Moen C."/>
            <person name="Morales K."/>
            <person name="Munidasa M."/>
            <person name="Nazareth L."/>
            <person name="Ngo R."/>
            <person name="Nguyen L."/>
            <person name="Okwuonu G."/>
            <person name="Ongeri F."/>
            <person name="Patil S."/>
            <person name="Petrosino J."/>
            <person name="Pham C."/>
            <person name="Pham P."/>
            <person name="Pu L.-L."/>
            <person name="Puazo M."/>
            <person name="Raj R."/>
            <person name="Reid J."/>
            <person name="Rouhana J."/>
            <person name="Saada N."/>
            <person name="Shang Y."/>
            <person name="Simmons D."/>
            <person name="Thornton R."/>
            <person name="Warren J."/>
            <person name="Weissenberger G."/>
            <person name="Zhang J."/>
            <person name="Zhang L."/>
            <person name="Zhou C."/>
            <person name="Zhu D."/>
            <person name="Muzny D."/>
            <person name="Worley K."/>
            <person name="Gibbs R."/>
        </authorList>
    </citation>
    <scope>NUCLEOTIDE SEQUENCE [LARGE SCALE GENOMIC DNA]</scope>
    <source>
        <strain evidence="2">ATCC 15826 / DSM 8339 / NCTC 10426 / 6573</strain>
    </source>
</reference>
<comment type="caution">
    <text evidence="1">The sequence shown here is derived from an EMBL/GenBank/DDBJ whole genome shotgun (WGS) entry which is preliminary data.</text>
</comment>
<gene>
    <name evidence="1" type="ORF">HMPREF0198_1679</name>
</gene>
<dbReference type="Proteomes" id="UP000004870">
    <property type="component" value="Unassembled WGS sequence"/>
</dbReference>